<dbReference type="CDD" id="cd00729">
    <property type="entry name" value="rubredoxin_SM"/>
    <property type="match status" value="1"/>
</dbReference>
<sequence length="175" mass="20426">MSEKKTVANLLAAFAGESQARNKYTFFASIARKEGWLEIAEIFEETAKNEKEHAEVIIKLLKKLGDSKMNLKAAIEGETYEWQDMYPEFERVAREEGEEEAARFFAEVQKVEKFHAERFQQLLKQLEEGTLLKKPETIHWQCRECGYIWEGNEPPAVCPLCGHERSYYKPMPREC</sequence>
<proteinExistence type="predicted"/>
<dbReference type="Pfam" id="PF21349">
    <property type="entry name" value="RUBY_RBDX"/>
    <property type="match status" value="1"/>
</dbReference>
<dbReference type="InterPro" id="IPR048574">
    <property type="entry name" value="RUBY_RBDX"/>
</dbReference>
<dbReference type="InterPro" id="IPR009078">
    <property type="entry name" value="Ferritin-like_SF"/>
</dbReference>
<dbReference type="SUPFAM" id="SSF57802">
    <property type="entry name" value="Rubredoxin-like"/>
    <property type="match status" value="1"/>
</dbReference>
<evidence type="ECO:0000256" key="5">
    <source>
        <dbReference type="ARBA" id="ARBA00023004"/>
    </source>
</evidence>
<evidence type="ECO:0000256" key="3">
    <source>
        <dbReference type="ARBA" id="ARBA00022723"/>
    </source>
</evidence>
<dbReference type="InterPro" id="IPR012347">
    <property type="entry name" value="Ferritin-like"/>
</dbReference>
<dbReference type="InterPro" id="IPR052364">
    <property type="entry name" value="Rubrerythrin"/>
</dbReference>
<gene>
    <name evidence="8" type="ORF">SAMN02745885_02725</name>
</gene>
<dbReference type="Gene3D" id="2.20.28.10">
    <property type="match status" value="1"/>
</dbReference>
<dbReference type="InterPro" id="IPR009040">
    <property type="entry name" value="Ferritin-like_diiron"/>
</dbReference>
<dbReference type="EMBL" id="FUXM01000062">
    <property type="protein sequence ID" value="SKA28474.1"/>
    <property type="molecule type" value="Genomic_DNA"/>
</dbReference>
<dbReference type="Proteomes" id="UP000189933">
    <property type="component" value="Unassembled WGS sequence"/>
</dbReference>
<dbReference type="OrthoDB" id="9799749at2"/>
<keyword evidence="3" id="KW-0479">Metal-binding</keyword>
<keyword evidence="5" id="KW-0408">Iron</keyword>
<name>A0A1T4SJK0_9FIRM</name>
<dbReference type="AlphaFoldDB" id="A0A1T4SJK0"/>
<dbReference type="PANTHER" id="PTHR43865">
    <property type="entry name" value="RUBRERYTHRIN-RELATED"/>
    <property type="match status" value="1"/>
</dbReference>
<dbReference type="InterPro" id="IPR003251">
    <property type="entry name" value="Rr_diiron-bd_dom"/>
</dbReference>
<dbReference type="PANTHER" id="PTHR43865:SF1">
    <property type="entry name" value="RUBRERYTHRIN-RELATED"/>
    <property type="match status" value="1"/>
</dbReference>
<dbReference type="Pfam" id="PF02915">
    <property type="entry name" value="Rubrerythrin"/>
    <property type="match status" value="1"/>
</dbReference>
<keyword evidence="4" id="KW-0249">Electron transport</keyword>
<dbReference type="SUPFAM" id="SSF47240">
    <property type="entry name" value="Ferritin-like"/>
    <property type="match status" value="1"/>
</dbReference>
<accession>A0A1T4SJK0</accession>
<reference evidence="9" key="1">
    <citation type="submission" date="2017-02" db="EMBL/GenBank/DDBJ databases">
        <authorList>
            <person name="Varghese N."/>
            <person name="Submissions S."/>
        </authorList>
    </citation>
    <scope>NUCLEOTIDE SEQUENCE [LARGE SCALE GENOMIC DNA]</scope>
    <source>
        <strain evidence="9">DSM 16521</strain>
    </source>
</reference>
<evidence type="ECO:0000256" key="4">
    <source>
        <dbReference type="ARBA" id="ARBA00022982"/>
    </source>
</evidence>
<dbReference type="CDD" id="cd01041">
    <property type="entry name" value="Rubrerythrin"/>
    <property type="match status" value="1"/>
</dbReference>
<dbReference type="PROSITE" id="PS50903">
    <property type="entry name" value="RUBREDOXIN_LIKE"/>
    <property type="match status" value="1"/>
</dbReference>
<evidence type="ECO:0000313" key="9">
    <source>
        <dbReference type="Proteomes" id="UP000189933"/>
    </source>
</evidence>
<evidence type="ECO:0000259" key="6">
    <source>
        <dbReference type="PROSITE" id="PS50903"/>
    </source>
</evidence>
<dbReference type="GO" id="GO:0005506">
    <property type="term" value="F:iron ion binding"/>
    <property type="evidence" value="ECO:0007669"/>
    <property type="project" value="InterPro"/>
</dbReference>
<dbReference type="InterPro" id="IPR024934">
    <property type="entry name" value="Rubredoxin-like_dom"/>
</dbReference>
<keyword evidence="9" id="KW-1185">Reference proteome</keyword>
<organism evidence="8 9">
    <name type="scientific">Carboxydocella sporoproducens DSM 16521</name>
    <dbReference type="NCBI Taxonomy" id="1121270"/>
    <lineage>
        <taxon>Bacteria</taxon>
        <taxon>Bacillati</taxon>
        <taxon>Bacillota</taxon>
        <taxon>Clostridia</taxon>
        <taxon>Eubacteriales</taxon>
        <taxon>Clostridiales Family XVI. Incertae Sedis</taxon>
        <taxon>Carboxydocella</taxon>
    </lineage>
</organism>
<dbReference type="GO" id="GO:0016491">
    <property type="term" value="F:oxidoreductase activity"/>
    <property type="evidence" value="ECO:0007669"/>
    <property type="project" value="InterPro"/>
</dbReference>
<dbReference type="NCBIfam" id="NF045767">
    <property type="entry name" value="RuberyRbr"/>
    <property type="match status" value="1"/>
</dbReference>
<evidence type="ECO:0000256" key="1">
    <source>
        <dbReference type="ARBA" id="ARBA00001965"/>
    </source>
</evidence>
<dbReference type="PROSITE" id="PS50905">
    <property type="entry name" value="FERRITIN_LIKE"/>
    <property type="match status" value="1"/>
</dbReference>
<protein>
    <submittedName>
        <fullName evidence="8">Rubrerythrin</fullName>
    </submittedName>
</protein>
<keyword evidence="2" id="KW-0813">Transport</keyword>
<evidence type="ECO:0000256" key="2">
    <source>
        <dbReference type="ARBA" id="ARBA00022448"/>
    </source>
</evidence>
<dbReference type="RefSeq" id="WP_078666663.1">
    <property type="nucleotide sequence ID" value="NZ_FUXM01000062.1"/>
</dbReference>
<dbReference type="Gene3D" id="1.20.1260.10">
    <property type="match status" value="1"/>
</dbReference>
<feature type="domain" description="Rubredoxin-like" evidence="6">
    <location>
        <begin position="137"/>
        <end position="171"/>
    </location>
</feature>
<comment type="cofactor">
    <cofactor evidence="1">
        <name>Fe(3+)</name>
        <dbReference type="ChEBI" id="CHEBI:29034"/>
    </cofactor>
</comment>
<feature type="domain" description="Ferritin-like diiron" evidence="7">
    <location>
        <begin position="1"/>
        <end position="130"/>
    </location>
</feature>
<evidence type="ECO:0000313" key="8">
    <source>
        <dbReference type="EMBL" id="SKA28474.1"/>
    </source>
</evidence>
<evidence type="ECO:0000259" key="7">
    <source>
        <dbReference type="PROSITE" id="PS50905"/>
    </source>
</evidence>